<evidence type="ECO:0000313" key="4">
    <source>
        <dbReference type="Proteomes" id="UP001331761"/>
    </source>
</evidence>
<feature type="transmembrane region" description="Helical" evidence="1">
    <location>
        <begin position="147"/>
        <end position="169"/>
    </location>
</feature>
<organism evidence="3 4">
    <name type="scientific">Trichostrongylus colubriformis</name>
    <name type="common">Black scour worm</name>
    <dbReference type="NCBI Taxonomy" id="6319"/>
    <lineage>
        <taxon>Eukaryota</taxon>
        <taxon>Metazoa</taxon>
        <taxon>Ecdysozoa</taxon>
        <taxon>Nematoda</taxon>
        <taxon>Chromadorea</taxon>
        <taxon>Rhabditida</taxon>
        <taxon>Rhabditina</taxon>
        <taxon>Rhabditomorpha</taxon>
        <taxon>Strongyloidea</taxon>
        <taxon>Trichostrongylidae</taxon>
        <taxon>Trichostrongylus</taxon>
    </lineage>
</organism>
<keyword evidence="2" id="KW-0732">Signal</keyword>
<name>A0AAN8FZK2_TRICO</name>
<feature type="chain" id="PRO_5042971777" evidence="2">
    <location>
        <begin position="21"/>
        <end position="241"/>
    </location>
</feature>
<keyword evidence="4" id="KW-1185">Reference proteome</keyword>
<feature type="transmembrane region" description="Helical" evidence="1">
    <location>
        <begin position="181"/>
        <end position="203"/>
    </location>
</feature>
<dbReference type="AlphaFoldDB" id="A0AAN8FZK2"/>
<reference evidence="3 4" key="1">
    <citation type="submission" date="2019-10" db="EMBL/GenBank/DDBJ databases">
        <title>Assembly and Annotation for the nematode Trichostrongylus colubriformis.</title>
        <authorList>
            <person name="Martin J."/>
        </authorList>
    </citation>
    <scope>NUCLEOTIDE SEQUENCE [LARGE SCALE GENOMIC DNA]</scope>
    <source>
        <strain evidence="3">G859</strain>
        <tissue evidence="3">Whole worm</tissue>
    </source>
</reference>
<sequence>MFLTTTALVATYVFLSPSSASPEGQSVSFTNLRPWIEAVIFSICLPQLGFGGMVFLGSQSDFFNDVVSDAMTITVLTTILFAIQGCIYAVSVDTFLVEVSEGDSYSFHYTNVIKTDYSIKGNRASTYILSVFLSSMHIFGDLQIPLTFILSITGFLASALTKLFTILFIRDETTNFDRIDSVFFLLILSPIPICAINRIWYFYSNRMDWRRLFRPDAELWGPRSTAHRRLAEKNEKLARIY</sequence>
<protein>
    <submittedName>
        <fullName evidence="3">Uncharacterized protein</fullName>
    </submittedName>
</protein>
<keyword evidence="1" id="KW-1133">Transmembrane helix</keyword>
<evidence type="ECO:0000256" key="2">
    <source>
        <dbReference type="SAM" id="SignalP"/>
    </source>
</evidence>
<dbReference type="SUPFAM" id="SSF161070">
    <property type="entry name" value="SNF-like"/>
    <property type="match status" value="1"/>
</dbReference>
<evidence type="ECO:0000256" key="1">
    <source>
        <dbReference type="SAM" id="Phobius"/>
    </source>
</evidence>
<proteinExistence type="predicted"/>
<keyword evidence="1" id="KW-0812">Transmembrane</keyword>
<dbReference type="EMBL" id="WIXE01010296">
    <property type="protein sequence ID" value="KAK5977683.1"/>
    <property type="molecule type" value="Genomic_DNA"/>
</dbReference>
<accession>A0AAN8FZK2</accession>
<feature type="transmembrane region" description="Helical" evidence="1">
    <location>
        <begin position="36"/>
        <end position="58"/>
    </location>
</feature>
<comment type="caution">
    <text evidence="3">The sequence shown here is derived from an EMBL/GenBank/DDBJ whole genome shotgun (WGS) entry which is preliminary data.</text>
</comment>
<evidence type="ECO:0000313" key="3">
    <source>
        <dbReference type="EMBL" id="KAK5977683.1"/>
    </source>
</evidence>
<feature type="transmembrane region" description="Helical" evidence="1">
    <location>
        <begin position="70"/>
        <end position="90"/>
    </location>
</feature>
<keyword evidence="1" id="KW-0472">Membrane</keyword>
<dbReference type="InterPro" id="IPR037272">
    <property type="entry name" value="SNS_sf"/>
</dbReference>
<feature type="signal peptide" evidence="2">
    <location>
        <begin position="1"/>
        <end position="20"/>
    </location>
</feature>
<dbReference type="Proteomes" id="UP001331761">
    <property type="component" value="Unassembled WGS sequence"/>
</dbReference>
<gene>
    <name evidence="3" type="ORF">GCK32_012933</name>
</gene>